<dbReference type="EMBL" id="JAXCGZ010000562">
    <property type="protein sequence ID" value="KAK7085815.1"/>
    <property type="molecule type" value="Genomic_DNA"/>
</dbReference>
<accession>A0AAN8XJM3</accession>
<keyword evidence="2" id="KW-1185">Reference proteome</keyword>
<proteinExistence type="predicted"/>
<organism evidence="1 2">
    <name type="scientific">Halocaridina rubra</name>
    <name type="common">Hawaiian red shrimp</name>
    <dbReference type="NCBI Taxonomy" id="373956"/>
    <lineage>
        <taxon>Eukaryota</taxon>
        <taxon>Metazoa</taxon>
        <taxon>Ecdysozoa</taxon>
        <taxon>Arthropoda</taxon>
        <taxon>Crustacea</taxon>
        <taxon>Multicrustacea</taxon>
        <taxon>Malacostraca</taxon>
        <taxon>Eumalacostraca</taxon>
        <taxon>Eucarida</taxon>
        <taxon>Decapoda</taxon>
        <taxon>Pleocyemata</taxon>
        <taxon>Caridea</taxon>
        <taxon>Atyoidea</taxon>
        <taxon>Atyidae</taxon>
        <taxon>Halocaridina</taxon>
    </lineage>
</organism>
<reference evidence="1 2" key="1">
    <citation type="submission" date="2023-11" db="EMBL/GenBank/DDBJ databases">
        <title>Halocaridina rubra genome assembly.</title>
        <authorList>
            <person name="Smith C."/>
        </authorList>
    </citation>
    <scope>NUCLEOTIDE SEQUENCE [LARGE SCALE GENOMIC DNA]</scope>
    <source>
        <strain evidence="1">EP-1</strain>
        <tissue evidence="1">Whole</tissue>
    </source>
</reference>
<gene>
    <name evidence="1" type="ORF">SK128_004677</name>
</gene>
<name>A0AAN8XJM3_HALRR</name>
<dbReference type="AlphaFoldDB" id="A0AAN8XJM3"/>
<dbReference type="Proteomes" id="UP001381693">
    <property type="component" value="Unassembled WGS sequence"/>
</dbReference>
<evidence type="ECO:0000313" key="1">
    <source>
        <dbReference type="EMBL" id="KAK7085815.1"/>
    </source>
</evidence>
<sequence length="84" mass="9707">MREIFFFPADECGQRNLRPLHGFRGYHRTPSENTKRVVRTDASSTITLLGGGQVSTYLSTSERRKPIQRAHINLIPSHWIERVD</sequence>
<evidence type="ECO:0000313" key="2">
    <source>
        <dbReference type="Proteomes" id="UP001381693"/>
    </source>
</evidence>
<comment type="caution">
    <text evidence="1">The sequence shown here is derived from an EMBL/GenBank/DDBJ whole genome shotgun (WGS) entry which is preliminary data.</text>
</comment>
<protein>
    <submittedName>
        <fullName evidence="1">Uncharacterized protein</fullName>
    </submittedName>
</protein>